<organism evidence="2 3">
    <name type="scientific">Lysobacter spongiicola DSM 21749</name>
    <dbReference type="NCBI Taxonomy" id="1122188"/>
    <lineage>
        <taxon>Bacteria</taxon>
        <taxon>Pseudomonadati</taxon>
        <taxon>Pseudomonadota</taxon>
        <taxon>Gammaproteobacteria</taxon>
        <taxon>Lysobacterales</taxon>
        <taxon>Lysobacteraceae</taxon>
        <taxon>Novilysobacter</taxon>
    </lineage>
</organism>
<name>A0A1T4QQZ5_9GAMM</name>
<protein>
    <submittedName>
        <fullName evidence="2">Uncharacterized membrane protein</fullName>
    </submittedName>
</protein>
<evidence type="ECO:0000256" key="1">
    <source>
        <dbReference type="SAM" id="Phobius"/>
    </source>
</evidence>
<proteinExistence type="predicted"/>
<dbReference type="InterPro" id="IPR018723">
    <property type="entry name" value="DUF2254_membrane"/>
</dbReference>
<dbReference type="OrthoDB" id="2955631at2"/>
<dbReference type="RefSeq" id="WP_078758339.1">
    <property type="nucleotide sequence ID" value="NZ_FUXP01000005.1"/>
</dbReference>
<accession>A0A1T4QQZ5</accession>
<evidence type="ECO:0000313" key="3">
    <source>
        <dbReference type="Proteomes" id="UP000190061"/>
    </source>
</evidence>
<dbReference type="EMBL" id="FUXP01000005">
    <property type="protein sequence ID" value="SKA06160.1"/>
    <property type="molecule type" value="Genomic_DNA"/>
</dbReference>
<keyword evidence="1" id="KW-0472">Membrane</keyword>
<dbReference type="STRING" id="1122188.SAMN02745674_01775"/>
<reference evidence="2 3" key="1">
    <citation type="submission" date="2017-02" db="EMBL/GenBank/DDBJ databases">
        <authorList>
            <person name="Peterson S.W."/>
        </authorList>
    </citation>
    <scope>NUCLEOTIDE SEQUENCE [LARGE SCALE GENOMIC DNA]</scope>
    <source>
        <strain evidence="2 3">DSM 21749</strain>
    </source>
</reference>
<evidence type="ECO:0000313" key="2">
    <source>
        <dbReference type="EMBL" id="SKA06160.1"/>
    </source>
</evidence>
<keyword evidence="3" id="KW-1185">Reference proteome</keyword>
<feature type="transmembrane region" description="Helical" evidence="1">
    <location>
        <begin position="57"/>
        <end position="83"/>
    </location>
</feature>
<keyword evidence="1" id="KW-0812">Transmembrane</keyword>
<keyword evidence="1" id="KW-1133">Transmembrane helix</keyword>
<gene>
    <name evidence="2" type="ORF">SAMN02745674_01775</name>
</gene>
<dbReference type="Proteomes" id="UP000190061">
    <property type="component" value="Unassembled WGS sequence"/>
</dbReference>
<feature type="transmembrane region" description="Helical" evidence="1">
    <location>
        <begin position="16"/>
        <end position="37"/>
    </location>
</feature>
<dbReference type="Pfam" id="PF10011">
    <property type="entry name" value="DUF2254"/>
    <property type="match status" value="1"/>
</dbReference>
<dbReference type="AlphaFoldDB" id="A0A1T4QQZ5"/>
<sequence>MSSQFQWDLLQLTRRLWVRATAFSVLAVATALVAILVKRYIPPDIPTKIGADAVDNLLNIIAASMLSVTIFSLSTLVAALASATNSVTPRATRLLSEDTTAQNALAIFVGTFLYSLVGIIALQTGLYGSTGRVVLYVVTLVVIAIMVATLLRWIHHVVKIGRVGTTTERVEEVTERAMRHRHKTPYLGGHPHTEVDALPEGCTPVYSGRMGYVEHIDMGALEHACGSEAHRIYVEALPGAFVDTDRPLARVFGTCDDDMRAAVREAFAVADTRSFDQDPRFGVTVMAEIASRALSPAVNDAGTAIDVLGRAARVLSLWADPIPPDAVEVEYPRIHVPPVDIGDLFNDIFIPIARDGAGTVEVGVRLQKTLRTLSRMGGPNYREAALRHSAMALERAEKALTLEDDLRRVREIASDLRSDRG</sequence>
<feature type="transmembrane region" description="Helical" evidence="1">
    <location>
        <begin position="133"/>
        <end position="154"/>
    </location>
</feature>
<feature type="transmembrane region" description="Helical" evidence="1">
    <location>
        <begin position="104"/>
        <end position="127"/>
    </location>
</feature>